<dbReference type="AlphaFoldDB" id="A0AAD7J1B9"/>
<evidence type="ECO:0000313" key="4">
    <source>
        <dbReference type="Proteomes" id="UP001215598"/>
    </source>
</evidence>
<keyword evidence="4" id="KW-1185">Reference proteome</keyword>
<dbReference type="PANTHER" id="PTHR21310">
    <property type="entry name" value="AMINOGLYCOSIDE PHOSPHOTRANSFERASE-RELATED-RELATED"/>
    <property type="match status" value="1"/>
</dbReference>
<dbReference type="Proteomes" id="UP001215598">
    <property type="component" value="Unassembled WGS sequence"/>
</dbReference>
<dbReference type="InterPro" id="IPR051678">
    <property type="entry name" value="AGP_Transferase"/>
</dbReference>
<reference evidence="3" key="1">
    <citation type="submission" date="2023-03" db="EMBL/GenBank/DDBJ databases">
        <title>Massive genome expansion in bonnet fungi (Mycena s.s.) driven by repeated elements and novel gene families across ecological guilds.</title>
        <authorList>
            <consortium name="Lawrence Berkeley National Laboratory"/>
            <person name="Harder C.B."/>
            <person name="Miyauchi S."/>
            <person name="Viragh M."/>
            <person name="Kuo A."/>
            <person name="Thoen E."/>
            <person name="Andreopoulos B."/>
            <person name="Lu D."/>
            <person name="Skrede I."/>
            <person name="Drula E."/>
            <person name="Henrissat B."/>
            <person name="Morin E."/>
            <person name="Kohler A."/>
            <person name="Barry K."/>
            <person name="LaButti K."/>
            <person name="Morin E."/>
            <person name="Salamov A."/>
            <person name="Lipzen A."/>
            <person name="Mereny Z."/>
            <person name="Hegedus B."/>
            <person name="Baldrian P."/>
            <person name="Stursova M."/>
            <person name="Weitz H."/>
            <person name="Taylor A."/>
            <person name="Grigoriev I.V."/>
            <person name="Nagy L.G."/>
            <person name="Martin F."/>
            <person name="Kauserud H."/>
        </authorList>
    </citation>
    <scope>NUCLEOTIDE SEQUENCE</scope>
    <source>
        <strain evidence="3">CBHHK182m</strain>
    </source>
</reference>
<evidence type="ECO:0000256" key="1">
    <source>
        <dbReference type="SAM" id="MobiDB-lite"/>
    </source>
</evidence>
<evidence type="ECO:0000259" key="2">
    <source>
        <dbReference type="Pfam" id="PF01636"/>
    </source>
</evidence>
<dbReference type="EMBL" id="JARKIB010000054">
    <property type="protein sequence ID" value="KAJ7753709.1"/>
    <property type="molecule type" value="Genomic_DNA"/>
</dbReference>
<feature type="domain" description="Aminoglycoside phosphotransferase" evidence="2">
    <location>
        <begin position="80"/>
        <end position="262"/>
    </location>
</feature>
<evidence type="ECO:0000313" key="3">
    <source>
        <dbReference type="EMBL" id="KAJ7753709.1"/>
    </source>
</evidence>
<feature type="region of interest" description="Disordered" evidence="1">
    <location>
        <begin position="282"/>
        <end position="308"/>
    </location>
</feature>
<dbReference type="PANTHER" id="PTHR21310:SF13">
    <property type="entry name" value="AMINOGLYCOSIDE PHOSPHOTRANSFERASE DOMAIN-CONTAINING PROTEIN"/>
    <property type="match status" value="1"/>
</dbReference>
<dbReference type="Gene3D" id="3.90.1200.10">
    <property type="match status" value="1"/>
</dbReference>
<organism evidence="3 4">
    <name type="scientific">Mycena metata</name>
    <dbReference type="NCBI Taxonomy" id="1033252"/>
    <lineage>
        <taxon>Eukaryota</taxon>
        <taxon>Fungi</taxon>
        <taxon>Dikarya</taxon>
        <taxon>Basidiomycota</taxon>
        <taxon>Agaricomycotina</taxon>
        <taxon>Agaricomycetes</taxon>
        <taxon>Agaricomycetidae</taxon>
        <taxon>Agaricales</taxon>
        <taxon>Marasmiineae</taxon>
        <taxon>Mycenaceae</taxon>
        <taxon>Mycena</taxon>
    </lineage>
</organism>
<dbReference type="SUPFAM" id="SSF56112">
    <property type="entry name" value="Protein kinase-like (PK-like)"/>
    <property type="match status" value="1"/>
</dbReference>
<name>A0AAD7J1B9_9AGAR</name>
<accession>A0AAD7J1B9</accession>
<dbReference type="InterPro" id="IPR002575">
    <property type="entry name" value="Aminoglycoside_PTrfase"/>
</dbReference>
<dbReference type="InterPro" id="IPR011009">
    <property type="entry name" value="Kinase-like_dom_sf"/>
</dbReference>
<protein>
    <submittedName>
        <fullName evidence="3">Phosphotransferase enzyme family-domain-containing protein</fullName>
    </submittedName>
</protein>
<gene>
    <name evidence="3" type="ORF">B0H16DRAFT_1316793</name>
</gene>
<dbReference type="Pfam" id="PF01636">
    <property type="entry name" value="APH"/>
    <property type="match status" value="1"/>
</dbReference>
<comment type="caution">
    <text evidence="3">The sequence shown here is derived from an EMBL/GenBank/DDBJ whole genome shotgun (WGS) entry which is preliminary data.</text>
</comment>
<proteinExistence type="predicted"/>
<sequence>MAPNIQDGLEWDDSSLQLIPRWTREPSLRAIETVCRQQLAQTPEASCAVSFYASGAFNKLYLVTTPANSLLMRVSLPVYPHHKTRGEIGFEWILMELMPGVPAYRRWRTMSMEQKIAFAERVAVFQAQLISRRDPRFTSIRTLQPEVLVPGHLVSHEFFMGDHLRLDVPRGPFLSSQDWLSSELNIIILKQTSVIGRTEDEDDLEDARDILSSAQKLLSLLPSVFSSAEDITALWHDDLSLNNILVDDHGAITAVVDWECVSALPIWMATRMPTFLAGGVREEEPKRDDYADEDEDENSGASDGDGVDNEGKNELYWIHLMDYEVGKLQKVYNERLENLWPARPVRESHLKVDFYEAVLQCNAGIWLKKVNNCVDKVERGELVRWADV</sequence>